<proteinExistence type="predicted"/>
<dbReference type="EMBL" id="JYDH01002648">
    <property type="protein sequence ID" value="KRY08310.1"/>
    <property type="molecule type" value="Genomic_DNA"/>
</dbReference>
<comment type="caution">
    <text evidence="2">The sequence shown here is derived from an EMBL/GenBank/DDBJ whole genome shotgun (WGS) entry which is preliminary data.</text>
</comment>
<keyword evidence="3" id="KW-1185">Reference proteome</keyword>
<sequence length="42" mass="5083">MEKLYHYEIYGSYGTLHYNSLLILTFCVILIFALHVINEYRK</sequence>
<keyword evidence="1" id="KW-1133">Transmembrane helix</keyword>
<feature type="transmembrane region" description="Helical" evidence="1">
    <location>
        <begin position="20"/>
        <end position="37"/>
    </location>
</feature>
<evidence type="ECO:0000313" key="3">
    <source>
        <dbReference type="Proteomes" id="UP000054776"/>
    </source>
</evidence>
<dbReference type="Proteomes" id="UP000054776">
    <property type="component" value="Unassembled WGS sequence"/>
</dbReference>
<evidence type="ECO:0000313" key="2">
    <source>
        <dbReference type="EMBL" id="KRY08310.1"/>
    </source>
</evidence>
<keyword evidence="1" id="KW-0472">Membrane</keyword>
<organism evidence="2 3">
    <name type="scientific">Trichinella spiralis</name>
    <name type="common">Trichina worm</name>
    <dbReference type="NCBI Taxonomy" id="6334"/>
    <lineage>
        <taxon>Eukaryota</taxon>
        <taxon>Metazoa</taxon>
        <taxon>Ecdysozoa</taxon>
        <taxon>Nematoda</taxon>
        <taxon>Enoplea</taxon>
        <taxon>Dorylaimia</taxon>
        <taxon>Trichinellida</taxon>
        <taxon>Trichinellidae</taxon>
        <taxon>Trichinella</taxon>
    </lineage>
</organism>
<dbReference type="AlphaFoldDB" id="A0A0V0Z740"/>
<gene>
    <name evidence="2" type="ORF">T01_12390</name>
</gene>
<evidence type="ECO:0000256" key="1">
    <source>
        <dbReference type="SAM" id="Phobius"/>
    </source>
</evidence>
<keyword evidence="1" id="KW-0812">Transmembrane</keyword>
<reference evidence="2 3" key="1">
    <citation type="submission" date="2015-01" db="EMBL/GenBank/DDBJ databases">
        <title>Evolution of Trichinella species and genotypes.</title>
        <authorList>
            <person name="Korhonen P.K."/>
            <person name="Edoardo P."/>
            <person name="Giuseppe L.R."/>
            <person name="Gasser R.B."/>
        </authorList>
    </citation>
    <scope>NUCLEOTIDE SEQUENCE [LARGE SCALE GENOMIC DNA]</scope>
    <source>
        <strain evidence="2">ISS3</strain>
    </source>
</reference>
<name>A0A0V0Z740_TRISP</name>
<accession>A0A0V0Z740</accession>
<dbReference type="InParanoid" id="A0A0V0Z740"/>
<protein>
    <submittedName>
        <fullName evidence="2">Uncharacterized protein</fullName>
    </submittedName>
</protein>